<feature type="transmembrane region" description="Helical" evidence="5">
    <location>
        <begin position="111"/>
        <end position="131"/>
    </location>
</feature>
<proteinExistence type="predicted"/>
<evidence type="ECO:0000259" key="6">
    <source>
        <dbReference type="Pfam" id="PF08016"/>
    </source>
</evidence>
<evidence type="ECO:0000256" key="2">
    <source>
        <dbReference type="ARBA" id="ARBA00022692"/>
    </source>
</evidence>
<keyword evidence="2 5" id="KW-0812">Transmembrane</keyword>
<accession>A0ABN9PWG4</accession>
<feature type="domain" description="Polycystin cation channel PKD1/PKD2" evidence="6">
    <location>
        <begin position="3"/>
        <end position="130"/>
    </location>
</feature>
<dbReference type="InterPro" id="IPR051223">
    <property type="entry name" value="Polycystin"/>
</dbReference>
<dbReference type="Pfam" id="PF08016">
    <property type="entry name" value="PKD_channel"/>
    <property type="match status" value="1"/>
</dbReference>
<dbReference type="PANTHER" id="PTHR10877">
    <property type="entry name" value="POLYCYSTIN FAMILY MEMBER"/>
    <property type="match status" value="1"/>
</dbReference>
<keyword evidence="4 5" id="KW-0472">Membrane</keyword>
<dbReference type="Proteomes" id="UP001189429">
    <property type="component" value="Unassembled WGS sequence"/>
</dbReference>
<evidence type="ECO:0000313" key="7">
    <source>
        <dbReference type="EMBL" id="CAK0797616.1"/>
    </source>
</evidence>
<evidence type="ECO:0000256" key="4">
    <source>
        <dbReference type="ARBA" id="ARBA00023136"/>
    </source>
</evidence>
<evidence type="ECO:0000256" key="3">
    <source>
        <dbReference type="ARBA" id="ARBA00022989"/>
    </source>
</evidence>
<dbReference type="PANTHER" id="PTHR10877:SF183">
    <property type="entry name" value="AT14535P-RELATED"/>
    <property type="match status" value="1"/>
</dbReference>
<comment type="caution">
    <text evidence="7">The sequence shown here is derived from an EMBL/GenBank/DDBJ whole genome shotgun (WGS) entry which is preliminary data.</text>
</comment>
<sequence>MIRQILFFYSFVLLMKFFKAFRANPRLNIVIQTITSAFIDLIHFFLVFSLIFFVFSGSAHIIFGASMQQFSSQGKSAMMCFRILMGDFDVEEMVIVGGFFAYFWFLSFELLVFLILLNLLLAIIVDSYAAAKAKYVDPITIWGQVNKARKTLRETRGHLDQWYLICEFEDDEYPAHPQPRVTSKSLRKAFAREKMTKNNADYCVRKALEYQKEKEGELDLTITDAIREISKIGVQTLKIADQTESTLDMLKEDRRRPQEARLKAIWEGEDLEKARDG</sequence>
<name>A0ABN9PWG4_9DINO</name>
<keyword evidence="3 5" id="KW-1133">Transmembrane helix</keyword>
<protein>
    <recommendedName>
        <fullName evidence="6">Polycystin cation channel PKD1/PKD2 domain-containing protein</fullName>
    </recommendedName>
</protein>
<reference evidence="7" key="1">
    <citation type="submission" date="2023-10" db="EMBL/GenBank/DDBJ databases">
        <authorList>
            <person name="Chen Y."/>
            <person name="Shah S."/>
            <person name="Dougan E. K."/>
            <person name="Thang M."/>
            <person name="Chan C."/>
        </authorList>
    </citation>
    <scope>NUCLEOTIDE SEQUENCE [LARGE SCALE GENOMIC DNA]</scope>
</reference>
<evidence type="ECO:0000256" key="5">
    <source>
        <dbReference type="SAM" id="Phobius"/>
    </source>
</evidence>
<evidence type="ECO:0000256" key="1">
    <source>
        <dbReference type="ARBA" id="ARBA00004141"/>
    </source>
</evidence>
<evidence type="ECO:0000313" key="8">
    <source>
        <dbReference type="Proteomes" id="UP001189429"/>
    </source>
</evidence>
<dbReference type="EMBL" id="CAUYUJ010001781">
    <property type="protein sequence ID" value="CAK0797616.1"/>
    <property type="molecule type" value="Genomic_DNA"/>
</dbReference>
<feature type="transmembrane region" description="Helical" evidence="5">
    <location>
        <begin position="41"/>
        <end position="63"/>
    </location>
</feature>
<keyword evidence="8" id="KW-1185">Reference proteome</keyword>
<dbReference type="Gene3D" id="1.10.287.70">
    <property type="match status" value="1"/>
</dbReference>
<comment type="subcellular location">
    <subcellularLocation>
        <location evidence="1">Membrane</location>
        <topology evidence="1">Multi-pass membrane protein</topology>
    </subcellularLocation>
</comment>
<gene>
    <name evidence="7" type="ORF">PCOR1329_LOCUS6648</name>
</gene>
<organism evidence="7 8">
    <name type="scientific">Prorocentrum cordatum</name>
    <dbReference type="NCBI Taxonomy" id="2364126"/>
    <lineage>
        <taxon>Eukaryota</taxon>
        <taxon>Sar</taxon>
        <taxon>Alveolata</taxon>
        <taxon>Dinophyceae</taxon>
        <taxon>Prorocentrales</taxon>
        <taxon>Prorocentraceae</taxon>
        <taxon>Prorocentrum</taxon>
    </lineage>
</organism>
<dbReference type="InterPro" id="IPR013122">
    <property type="entry name" value="PKD1_2_channel"/>
</dbReference>